<evidence type="ECO:0000256" key="5">
    <source>
        <dbReference type="HAMAP-Rule" id="MF_00416"/>
    </source>
</evidence>
<keyword evidence="4 5" id="KW-0975">Bacterial flagellum</keyword>
<evidence type="ECO:0000313" key="6">
    <source>
        <dbReference type="EMBL" id="HGB15312.1"/>
    </source>
</evidence>
<keyword evidence="6" id="KW-0969">Cilium</keyword>
<dbReference type="NCBIfam" id="NF003676">
    <property type="entry name" value="PRK05303.1"/>
    <property type="match status" value="1"/>
</dbReference>
<dbReference type="AlphaFoldDB" id="A0A7C3WNF3"/>
<sequence>MRRTRFGCLTSKTARAVWQGLFWGLTLLLGLAPPSAPAWGIRLKDIAAFKGVRPNQLIGNGLVVGLNGTGDGTNVDFNTQELANFLMQLGINASRDKLKVKNIAAVAVTAVLPPFARVGSRIDVLVSSLGDAKSLQGGTLLLTPLKGVDGQVYALAQGPVSVGGFTAGGAAGGGVTKNHPTVGRIANGATVEREIPFDLAGKEEFTLSLRDADFTTSQRIVKAINHHLRGSFAHSRDGGTVTIKLPPEYRERAVSLLASLENLEITPDTAAKVVIDERNGTVVMGANVRLSTVAIAHGNLMVQIKERPRVSQPLPFSQGETTVVPDTAVTVKEGENRLMVLPEGVSIGQVVQALNAIGVTPRDLIAILQAIKAAGALQAELEII</sequence>
<keyword evidence="6" id="KW-0282">Flagellum</keyword>
<dbReference type="GO" id="GO:0005198">
    <property type="term" value="F:structural molecule activity"/>
    <property type="evidence" value="ECO:0007669"/>
    <property type="project" value="InterPro"/>
</dbReference>
<dbReference type="GO" id="GO:0030288">
    <property type="term" value="C:outer membrane-bounded periplasmic space"/>
    <property type="evidence" value="ECO:0007669"/>
    <property type="project" value="InterPro"/>
</dbReference>
<comment type="similarity">
    <text evidence="5">Belongs to the FlgI family.</text>
</comment>
<keyword evidence="6" id="KW-0966">Cell projection</keyword>
<dbReference type="PANTHER" id="PTHR30381:SF0">
    <property type="entry name" value="FLAGELLAR P-RING PROTEIN"/>
    <property type="match status" value="1"/>
</dbReference>
<reference evidence="6" key="1">
    <citation type="journal article" date="2020" name="mSystems">
        <title>Genome- and Community-Level Interaction Insights into Carbon Utilization and Element Cycling Functions of Hydrothermarchaeota in Hydrothermal Sediment.</title>
        <authorList>
            <person name="Zhou Z."/>
            <person name="Liu Y."/>
            <person name="Xu W."/>
            <person name="Pan J."/>
            <person name="Luo Z.H."/>
            <person name="Li M."/>
        </authorList>
    </citation>
    <scope>NUCLEOTIDE SEQUENCE [LARGE SCALE GENOMIC DNA]</scope>
    <source>
        <strain evidence="6">SpSt-776</strain>
    </source>
</reference>
<dbReference type="GO" id="GO:0071973">
    <property type="term" value="P:bacterial-type flagellum-dependent cell motility"/>
    <property type="evidence" value="ECO:0007669"/>
    <property type="project" value="InterPro"/>
</dbReference>
<comment type="caution">
    <text evidence="6">The sequence shown here is derived from an EMBL/GenBank/DDBJ whole genome shotgun (WGS) entry which is preliminary data.</text>
</comment>
<dbReference type="PANTHER" id="PTHR30381">
    <property type="entry name" value="FLAGELLAR P-RING PERIPLASMIC PROTEIN FLGI"/>
    <property type="match status" value="1"/>
</dbReference>
<evidence type="ECO:0000256" key="3">
    <source>
        <dbReference type="ARBA" id="ARBA00022729"/>
    </source>
</evidence>
<evidence type="ECO:0000256" key="2">
    <source>
        <dbReference type="ARBA" id="ARBA00004117"/>
    </source>
</evidence>
<comment type="subcellular location">
    <subcellularLocation>
        <location evidence="2 5">Bacterial flagellum basal body</location>
    </subcellularLocation>
</comment>
<dbReference type="PRINTS" id="PR01010">
    <property type="entry name" value="FLGPRINGFLGI"/>
</dbReference>
<organism evidence="6">
    <name type="scientific">Desulfobacca acetoxidans</name>
    <dbReference type="NCBI Taxonomy" id="60893"/>
    <lineage>
        <taxon>Bacteria</taxon>
        <taxon>Pseudomonadati</taxon>
        <taxon>Thermodesulfobacteriota</taxon>
        <taxon>Desulfobaccia</taxon>
        <taxon>Desulfobaccales</taxon>
        <taxon>Desulfobaccaceae</taxon>
        <taxon>Desulfobacca</taxon>
    </lineage>
</organism>
<keyword evidence="3" id="KW-0732">Signal</keyword>
<dbReference type="Pfam" id="PF02119">
    <property type="entry name" value="FlgI"/>
    <property type="match status" value="1"/>
</dbReference>
<name>A0A7C3WNF3_9BACT</name>
<evidence type="ECO:0000256" key="1">
    <source>
        <dbReference type="ARBA" id="ARBA00002591"/>
    </source>
</evidence>
<gene>
    <name evidence="5" type="primary">flgI</name>
    <name evidence="6" type="ORF">ENV62_08770</name>
</gene>
<dbReference type="GO" id="GO:0009428">
    <property type="term" value="C:bacterial-type flagellum basal body, distal rod, P ring"/>
    <property type="evidence" value="ECO:0007669"/>
    <property type="project" value="InterPro"/>
</dbReference>
<evidence type="ECO:0000256" key="4">
    <source>
        <dbReference type="ARBA" id="ARBA00023143"/>
    </source>
</evidence>
<dbReference type="EMBL" id="DTHB01000053">
    <property type="protein sequence ID" value="HGB15312.1"/>
    <property type="molecule type" value="Genomic_DNA"/>
</dbReference>
<protein>
    <recommendedName>
        <fullName evidence="5">Flagellar P-ring protein</fullName>
    </recommendedName>
    <alternativeName>
        <fullName evidence="5">Basal body P-ring protein</fullName>
    </alternativeName>
</protein>
<comment type="subunit">
    <text evidence="5">The basal body constitutes a major portion of the flagellar organelle and consists of four rings (L,P,S, and M) mounted on a central rod.</text>
</comment>
<accession>A0A7C3WNF3</accession>
<dbReference type="InterPro" id="IPR001782">
    <property type="entry name" value="Flag_FlgI"/>
</dbReference>
<comment type="function">
    <text evidence="1 5">Assembles around the rod to form the L-ring and probably protects the motor/basal body from shearing forces during rotation.</text>
</comment>
<dbReference type="HAMAP" id="MF_00416">
    <property type="entry name" value="FlgI"/>
    <property type="match status" value="1"/>
</dbReference>
<proteinExistence type="inferred from homology"/>